<evidence type="ECO:0000256" key="1">
    <source>
        <dbReference type="ARBA" id="ARBA00004141"/>
    </source>
</evidence>
<comment type="subcellular location">
    <subcellularLocation>
        <location evidence="6">Cell membrane</location>
        <topology evidence="6">Multi-pass membrane protein</topology>
    </subcellularLocation>
    <subcellularLocation>
        <location evidence="1">Membrane</location>
        <topology evidence="1">Multi-pass membrane protein</topology>
    </subcellularLocation>
</comment>
<organism evidence="9 10">
    <name type="scientific">Rothia kristinae</name>
    <dbReference type="NCBI Taxonomy" id="37923"/>
    <lineage>
        <taxon>Bacteria</taxon>
        <taxon>Bacillati</taxon>
        <taxon>Actinomycetota</taxon>
        <taxon>Actinomycetes</taxon>
        <taxon>Micrococcales</taxon>
        <taxon>Micrococcaceae</taxon>
        <taxon>Rothia</taxon>
    </lineage>
</organism>
<evidence type="ECO:0000313" key="10">
    <source>
        <dbReference type="Proteomes" id="UP000594975"/>
    </source>
</evidence>
<dbReference type="EMBL" id="CP065738">
    <property type="protein sequence ID" value="QPT53729.1"/>
    <property type="molecule type" value="Genomic_DNA"/>
</dbReference>
<feature type="transmembrane region" description="Helical" evidence="6">
    <location>
        <begin position="191"/>
        <end position="210"/>
    </location>
</feature>
<dbReference type="InterPro" id="IPR000412">
    <property type="entry name" value="ABC_2_transport"/>
</dbReference>
<evidence type="ECO:0000313" key="9">
    <source>
        <dbReference type="EMBL" id="QPT53729.1"/>
    </source>
</evidence>
<protein>
    <recommendedName>
        <fullName evidence="6">Transport permease protein</fullName>
    </recommendedName>
</protein>
<dbReference type="GO" id="GO:0046677">
    <property type="term" value="P:response to antibiotic"/>
    <property type="evidence" value="ECO:0007669"/>
    <property type="project" value="UniProtKB-KW"/>
</dbReference>
<dbReference type="KEGG" id="rkr:I6G21_00450"/>
<evidence type="ECO:0000256" key="6">
    <source>
        <dbReference type="RuleBase" id="RU361157"/>
    </source>
</evidence>
<keyword evidence="5" id="KW-0046">Antibiotic resistance</keyword>
<accession>A0A7T3F957</accession>
<name>A0A7T3F957_9MICC</name>
<comment type="similarity">
    <text evidence="6">Belongs to the ABC-2 integral membrane protein family.</text>
</comment>
<feature type="transmembrane region" description="Helical" evidence="6">
    <location>
        <begin position="222"/>
        <end position="240"/>
    </location>
</feature>
<dbReference type="InterPro" id="IPR013525">
    <property type="entry name" value="ABC2_TM"/>
</dbReference>
<sequence length="303" mass="32662">MSRPPAHIPGIRSRAGSRSHGATSAPARPAAGAQTLLAHRRPAPFAQTVYSGNARSVFEHGLATSYGSNWLIMVSGVLEPMLYLLSMGIGVGALVGAVQYQGQDLPYPAYIAPALLATSAMNGAIYDSTWNVFFKLRFSKVYQSMLATPLGPLDVALGEISSALFRGMLYSCAFMALMSVLGYSLAWTAVLVIPACLLIAFGFAALGMAVTSYCRTFVHMDWIMVVLLPMFLLSATFFPITVYPPALQWVIMAFPLWHAVEMVRMLSTGLLTPVFAVHVGYFAVLAGVGIVLVTRRLSALFLR</sequence>
<evidence type="ECO:0000256" key="3">
    <source>
        <dbReference type="ARBA" id="ARBA00022989"/>
    </source>
</evidence>
<comment type="caution">
    <text evidence="6">Lacks conserved residue(s) required for the propagation of feature annotation.</text>
</comment>
<dbReference type="GO" id="GO:0043190">
    <property type="term" value="C:ATP-binding cassette (ABC) transporter complex"/>
    <property type="evidence" value="ECO:0007669"/>
    <property type="project" value="InterPro"/>
</dbReference>
<keyword evidence="4 6" id="KW-0472">Membrane</keyword>
<dbReference type="GO" id="GO:0140359">
    <property type="term" value="F:ABC-type transporter activity"/>
    <property type="evidence" value="ECO:0007669"/>
    <property type="project" value="InterPro"/>
</dbReference>
<dbReference type="Pfam" id="PF01061">
    <property type="entry name" value="ABC2_membrane"/>
    <property type="match status" value="1"/>
</dbReference>
<keyword evidence="6" id="KW-0813">Transport</keyword>
<proteinExistence type="inferred from homology"/>
<dbReference type="GeneID" id="61261818"/>
<dbReference type="PANTHER" id="PTHR43229:SF2">
    <property type="entry name" value="NODULATION PROTEIN J"/>
    <property type="match status" value="1"/>
</dbReference>
<evidence type="ECO:0000256" key="2">
    <source>
        <dbReference type="ARBA" id="ARBA00022692"/>
    </source>
</evidence>
<dbReference type="Proteomes" id="UP000594975">
    <property type="component" value="Chromosome"/>
</dbReference>
<dbReference type="RefSeq" id="WP_129357427.1">
    <property type="nucleotide sequence ID" value="NZ_CP065738.1"/>
</dbReference>
<feature type="domain" description="ABC transmembrane type-2" evidence="8">
    <location>
        <begin position="71"/>
        <end position="300"/>
    </location>
</feature>
<evidence type="ECO:0000256" key="5">
    <source>
        <dbReference type="ARBA" id="ARBA00023251"/>
    </source>
</evidence>
<evidence type="ECO:0000256" key="4">
    <source>
        <dbReference type="ARBA" id="ARBA00023136"/>
    </source>
</evidence>
<feature type="region of interest" description="Disordered" evidence="7">
    <location>
        <begin position="1"/>
        <end position="27"/>
    </location>
</feature>
<dbReference type="AlphaFoldDB" id="A0A7T3F957"/>
<keyword evidence="6" id="KW-1003">Cell membrane</keyword>
<keyword evidence="2 6" id="KW-0812">Transmembrane</keyword>
<evidence type="ECO:0000259" key="8">
    <source>
        <dbReference type="PROSITE" id="PS51012"/>
    </source>
</evidence>
<gene>
    <name evidence="9" type="ORF">I6G21_00450</name>
</gene>
<dbReference type="PANTHER" id="PTHR43229">
    <property type="entry name" value="NODULATION PROTEIN J"/>
    <property type="match status" value="1"/>
</dbReference>
<keyword evidence="3 6" id="KW-1133">Transmembrane helix</keyword>
<feature type="transmembrane region" description="Helical" evidence="6">
    <location>
        <begin position="81"/>
        <end position="101"/>
    </location>
</feature>
<feature type="transmembrane region" description="Helical" evidence="6">
    <location>
        <begin position="270"/>
        <end position="293"/>
    </location>
</feature>
<evidence type="ECO:0000256" key="7">
    <source>
        <dbReference type="SAM" id="MobiDB-lite"/>
    </source>
</evidence>
<dbReference type="PROSITE" id="PS51012">
    <property type="entry name" value="ABC_TM2"/>
    <property type="match status" value="1"/>
</dbReference>
<reference evidence="9 10" key="1">
    <citation type="submission" date="2020-12" db="EMBL/GenBank/DDBJ databases">
        <title>FDA dAtabase for Regulatory Grade micrObial Sequences (FDA-ARGOS): Supporting development and validation of Infectious Disease Dx tests.</title>
        <authorList>
            <person name="Sproer C."/>
            <person name="Gronow S."/>
            <person name="Severitt S."/>
            <person name="Schroder I."/>
            <person name="Tallon L."/>
            <person name="Sadzewicz L."/>
            <person name="Zhao X."/>
            <person name="Boylan J."/>
            <person name="Ott S."/>
            <person name="Bowen H."/>
            <person name="Vavikolanu K."/>
            <person name="Mehta A."/>
            <person name="Aluvathingal J."/>
            <person name="Nadendla S."/>
            <person name="Lowell S."/>
            <person name="Myers T."/>
            <person name="Yan Y."/>
            <person name="Sichtig H."/>
        </authorList>
    </citation>
    <scope>NUCLEOTIDE SEQUENCE [LARGE SCALE GENOMIC DNA]</scope>
    <source>
        <strain evidence="9 10">FDAARGOS_864</strain>
    </source>
</reference>
<feature type="transmembrane region" description="Helical" evidence="6">
    <location>
        <begin position="107"/>
        <end position="126"/>
    </location>
</feature>
<dbReference type="InterPro" id="IPR051784">
    <property type="entry name" value="Nod_factor_ABC_transporter"/>
</dbReference>
<dbReference type="InterPro" id="IPR047817">
    <property type="entry name" value="ABC2_TM_bact-type"/>
</dbReference>
<dbReference type="PRINTS" id="PR00164">
    <property type="entry name" value="ABC2TRNSPORT"/>
</dbReference>